<dbReference type="Proteomes" id="UP000196475">
    <property type="component" value="Unassembled WGS sequence"/>
</dbReference>
<name>A0A1Y3PCX2_9BACI</name>
<organism evidence="1 2">
    <name type="scientific">Bacillus thermozeamaize</name>
    <dbReference type="NCBI Taxonomy" id="230954"/>
    <lineage>
        <taxon>Bacteria</taxon>
        <taxon>Bacillati</taxon>
        <taxon>Bacillota</taxon>
        <taxon>Bacilli</taxon>
        <taxon>Bacillales</taxon>
        <taxon>Bacillaceae</taxon>
        <taxon>Bacillus</taxon>
    </lineage>
</organism>
<proteinExistence type="predicted"/>
<protein>
    <recommendedName>
        <fullName evidence="3">CRISPR-associated protein</fullName>
    </recommendedName>
</protein>
<dbReference type="AlphaFoldDB" id="A0A1Y3PCX2"/>
<accession>A0A1Y3PCX2</accession>
<evidence type="ECO:0008006" key="3">
    <source>
        <dbReference type="Google" id="ProtNLM"/>
    </source>
</evidence>
<reference evidence="2" key="1">
    <citation type="submission" date="2016-06" db="EMBL/GenBank/DDBJ databases">
        <authorList>
            <person name="Nascimento L."/>
            <person name="Pereira R.V."/>
            <person name="Martins L.F."/>
            <person name="Quaggio R.B."/>
            <person name="Silva A.M."/>
            <person name="Setubal J.C."/>
        </authorList>
    </citation>
    <scope>NUCLEOTIDE SEQUENCE [LARGE SCALE GENOMIC DNA]</scope>
</reference>
<gene>
    <name evidence="1" type="ORF">BAA01_00530</name>
</gene>
<comment type="caution">
    <text evidence="1">The sequence shown here is derived from an EMBL/GenBank/DDBJ whole genome shotgun (WGS) entry which is preliminary data.</text>
</comment>
<evidence type="ECO:0000313" key="1">
    <source>
        <dbReference type="EMBL" id="OUM85172.1"/>
    </source>
</evidence>
<evidence type="ECO:0000313" key="2">
    <source>
        <dbReference type="Proteomes" id="UP000196475"/>
    </source>
</evidence>
<sequence length="507" mass="59485">MRRWIFVSLGASDIQYKSDRGKPPEERRLKNYAQECESLYQYLKDTCDVEDLDVPLIRAIVDHLLERKLPPDVLVAFYTHQNPNEAGSAPGRSKDTYWAFRIIQYLAQETDYFGVRFRVEGIHVRGNPADYEQMVYLYKDIMTVDQLKRLGVQHEDELYASFTAGAPAMCTYLLMGYSGLHFPRKRECFSVHMVDDGSVIRQLPAYELLRHDDIFRLLKKLLESRQFNEAILLMSSASFSFLHDCRQEAGDWIRLLQERYLFCFDRALRILRKCHSAFAGEPFHDRMKRELETLGRGMAKYQRIDSDALSAPELKALMGEYLHKVLFFWDSGQWNEFAYVASSFYEWIIQVAFFDAVGYSLARQNGERKRWGHFLKRVSADLPDWLKLVVDTHDDKESDRYFCTRVLRQSGKWAAFANSEWFRRMNVFYIEVRNTRVHQLRGTERDDVLSLLGEDWPKKTKSILSDHFGIDAGISNFNRAVEDYIDYLNKKFAQKYSVTASWNGDVL</sequence>
<dbReference type="EMBL" id="LZRT01000110">
    <property type="protein sequence ID" value="OUM85172.1"/>
    <property type="molecule type" value="Genomic_DNA"/>
</dbReference>